<comment type="catalytic activity">
    <reaction evidence="8">
        <text>L-seryl-[protein] + ATP = O-phospho-L-seryl-[protein] + ADP + H(+)</text>
        <dbReference type="Rhea" id="RHEA:17989"/>
        <dbReference type="Rhea" id="RHEA-COMP:9863"/>
        <dbReference type="Rhea" id="RHEA-COMP:11604"/>
        <dbReference type="ChEBI" id="CHEBI:15378"/>
        <dbReference type="ChEBI" id="CHEBI:29999"/>
        <dbReference type="ChEBI" id="CHEBI:30616"/>
        <dbReference type="ChEBI" id="CHEBI:83421"/>
        <dbReference type="ChEBI" id="CHEBI:456216"/>
        <dbReference type="EC" id="2.7.11.1"/>
    </reaction>
</comment>
<comment type="catalytic activity">
    <reaction evidence="7">
        <text>L-threonyl-[protein] + ATP = O-phospho-L-threonyl-[protein] + ADP + H(+)</text>
        <dbReference type="Rhea" id="RHEA:46608"/>
        <dbReference type="Rhea" id="RHEA-COMP:11060"/>
        <dbReference type="Rhea" id="RHEA-COMP:11605"/>
        <dbReference type="ChEBI" id="CHEBI:15378"/>
        <dbReference type="ChEBI" id="CHEBI:30013"/>
        <dbReference type="ChEBI" id="CHEBI:30616"/>
        <dbReference type="ChEBI" id="CHEBI:61977"/>
        <dbReference type="ChEBI" id="CHEBI:456216"/>
        <dbReference type="EC" id="2.7.11.1"/>
    </reaction>
</comment>
<evidence type="ECO:0000313" key="10">
    <source>
        <dbReference type="EMBL" id="GAX25652.1"/>
    </source>
</evidence>
<dbReference type="SMART" id="SM00220">
    <property type="entry name" value="S_TKc"/>
    <property type="match status" value="1"/>
</dbReference>
<name>A0A1Z5KHT9_FISSO</name>
<dbReference type="PANTHER" id="PTHR45998">
    <property type="entry name" value="SERINE/THREONINE-PROTEIN KINASE 16"/>
    <property type="match status" value="1"/>
</dbReference>
<dbReference type="InterPro" id="IPR011009">
    <property type="entry name" value="Kinase-like_dom_sf"/>
</dbReference>
<dbReference type="InParanoid" id="A0A1Z5KHT9"/>
<sequence>MSATATLRSFFKQTRTWAYFLWQIVQDFWGNLSGPLIAFPNHHCTVRRGRELAQGGFSIVWEAHAVHRNNSNTLNTNRTYVLKQCNVTDREYLRACQAEAAVHEALHHPNCMPLLGMTIVSSHSNQKTCFMLFPFFTKSLRDHVNQSLFSHSNSSINQWTEEILLRVFYGILQGVQAMHQAQYTHRDLKLENVLLDISQKSNKITPILMDFGSAGPLYAPASTRADLLNVTDQAAQHTTITYRPPELLEGTLWPCEAHTRTLDYQKVDVWSCACMLFAMMYGASPVEWQNGKVVECTPLSILNARITVTNHHSPFSTELHQLVASTLIQDPDQRPDLTQLIQQVESLLVQEQGTVPHTHPSDCWWYSLNEHAYDDAEEDKDAISLLRSRV</sequence>
<keyword evidence="5 10" id="KW-0418">Kinase</keyword>
<dbReference type="GO" id="GO:0106310">
    <property type="term" value="F:protein serine kinase activity"/>
    <property type="evidence" value="ECO:0007669"/>
    <property type="project" value="RHEA"/>
</dbReference>
<protein>
    <recommendedName>
        <fullName evidence="1">non-specific serine/threonine protein kinase</fullName>
        <ecNumber evidence="1">2.7.11.1</ecNumber>
    </recommendedName>
</protein>
<gene>
    <name evidence="10" type="ORF">FisN_15Lh020</name>
</gene>
<feature type="domain" description="Protein kinase" evidence="9">
    <location>
        <begin position="46"/>
        <end position="348"/>
    </location>
</feature>
<keyword evidence="11" id="KW-1185">Reference proteome</keyword>
<dbReference type="PROSITE" id="PS00108">
    <property type="entry name" value="PROTEIN_KINASE_ST"/>
    <property type="match status" value="1"/>
</dbReference>
<accession>A0A1Z5KHT9</accession>
<dbReference type="GO" id="GO:0005737">
    <property type="term" value="C:cytoplasm"/>
    <property type="evidence" value="ECO:0007669"/>
    <property type="project" value="TreeGrafter"/>
</dbReference>
<evidence type="ECO:0000256" key="5">
    <source>
        <dbReference type="ARBA" id="ARBA00022777"/>
    </source>
</evidence>
<dbReference type="SUPFAM" id="SSF56112">
    <property type="entry name" value="Protein kinase-like (PK-like)"/>
    <property type="match status" value="1"/>
</dbReference>
<evidence type="ECO:0000256" key="6">
    <source>
        <dbReference type="ARBA" id="ARBA00022840"/>
    </source>
</evidence>
<dbReference type="PROSITE" id="PS50011">
    <property type="entry name" value="PROTEIN_KINASE_DOM"/>
    <property type="match status" value="1"/>
</dbReference>
<keyword evidence="4" id="KW-0547">Nucleotide-binding</keyword>
<dbReference type="PANTHER" id="PTHR45998:SF2">
    <property type="entry name" value="SERINE_THREONINE-PROTEIN KINASE 16"/>
    <property type="match status" value="1"/>
</dbReference>
<evidence type="ECO:0000259" key="9">
    <source>
        <dbReference type="PROSITE" id="PS50011"/>
    </source>
</evidence>
<comment type="caution">
    <text evidence="10">The sequence shown here is derived from an EMBL/GenBank/DDBJ whole genome shotgun (WGS) entry which is preliminary data.</text>
</comment>
<dbReference type="InterPro" id="IPR008271">
    <property type="entry name" value="Ser/Thr_kinase_AS"/>
</dbReference>
<evidence type="ECO:0000256" key="1">
    <source>
        <dbReference type="ARBA" id="ARBA00012513"/>
    </source>
</evidence>
<evidence type="ECO:0000256" key="8">
    <source>
        <dbReference type="ARBA" id="ARBA00048679"/>
    </source>
</evidence>
<dbReference type="OrthoDB" id="248923at2759"/>
<reference evidence="10 11" key="1">
    <citation type="journal article" date="2015" name="Plant Cell">
        <title>Oil accumulation by the oleaginous diatom Fistulifera solaris as revealed by the genome and transcriptome.</title>
        <authorList>
            <person name="Tanaka T."/>
            <person name="Maeda Y."/>
            <person name="Veluchamy A."/>
            <person name="Tanaka M."/>
            <person name="Abida H."/>
            <person name="Marechal E."/>
            <person name="Bowler C."/>
            <person name="Muto M."/>
            <person name="Sunaga Y."/>
            <person name="Tanaka M."/>
            <person name="Yoshino T."/>
            <person name="Taniguchi T."/>
            <person name="Fukuda Y."/>
            <person name="Nemoto M."/>
            <person name="Matsumoto M."/>
            <person name="Wong P.S."/>
            <person name="Aburatani S."/>
            <person name="Fujibuchi W."/>
        </authorList>
    </citation>
    <scope>NUCLEOTIDE SEQUENCE [LARGE SCALE GENOMIC DNA]</scope>
    <source>
        <strain evidence="10 11">JPCC DA0580</strain>
    </source>
</reference>
<dbReference type="EMBL" id="BDSP01000229">
    <property type="protein sequence ID" value="GAX25652.1"/>
    <property type="molecule type" value="Genomic_DNA"/>
</dbReference>
<dbReference type="InterPro" id="IPR000719">
    <property type="entry name" value="Prot_kinase_dom"/>
</dbReference>
<evidence type="ECO:0000313" key="11">
    <source>
        <dbReference type="Proteomes" id="UP000198406"/>
    </source>
</evidence>
<dbReference type="EC" id="2.7.11.1" evidence="1"/>
<keyword evidence="2" id="KW-0723">Serine/threonine-protein kinase</keyword>
<proteinExistence type="predicted"/>
<dbReference type="Proteomes" id="UP000198406">
    <property type="component" value="Unassembled WGS sequence"/>
</dbReference>
<organism evidence="10 11">
    <name type="scientific">Fistulifera solaris</name>
    <name type="common">Oleaginous diatom</name>
    <dbReference type="NCBI Taxonomy" id="1519565"/>
    <lineage>
        <taxon>Eukaryota</taxon>
        <taxon>Sar</taxon>
        <taxon>Stramenopiles</taxon>
        <taxon>Ochrophyta</taxon>
        <taxon>Bacillariophyta</taxon>
        <taxon>Bacillariophyceae</taxon>
        <taxon>Bacillariophycidae</taxon>
        <taxon>Naviculales</taxon>
        <taxon>Naviculaceae</taxon>
        <taxon>Fistulifera</taxon>
    </lineage>
</organism>
<evidence type="ECO:0000256" key="4">
    <source>
        <dbReference type="ARBA" id="ARBA00022741"/>
    </source>
</evidence>
<evidence type="ECO:0000256" key="7">
    <source>
        <dbReference type="ARBA" id="ARBA00047899"/>
    </source>
</evidence>
<evidence type="ECO:0000256" key="2">
    <source>
        <dbReference type="ARBA" id="ARBA00022527"/>
    </source>
</evidence>
<keyword evidence="6" id="KW-0067">ATP-binding</keyword>
<dbReference type="Pfam" id="PF00069">
    <property type="entry name" value="Pkinase"/>
    <property type="match status" value="1"/>
</dbReference>
<evidence type="ECO:0000256" key="3">
    <source>
        <dbReference type="ARBA" id="ARBA00022679"/>
    </source>
</evidence>
<dbReference type="InterPro" id="IPR052239">
    <property type="entry name" value="Ser/Thr-specific_kinases"/>
</dbReference>
<dbReference type="GO" id="GO:0005524">
    <property type="term" value="F:ATP binding"/>
    <property type="evidence" value="ECO:0007669"/>
    <property type="project" value="UniProtKB-KW"/>
</dbReference>
<dbReference type="AlphaFoldDB" id="A0A1Z5KHT9"/>
<dbReference type="Gene3D" id="1.10.510.10">
    <property type="entry name" value="Transferase(Phosphotransferase) domain 1"/>
    <property type="match status" value="1"/>
</dbReference>
<dbReference type="GO" id="GO:0004674">
    <property type="term" value="F:protein serine/threonine kinase activity"/>
    <property type="evidence" value="ECO:0007669"/>
    <property type="project" value="UniProtKB-KW"/>
</dbReference>
<keyword evidence="3 10" id="KW-0808">Transferase</keyword>